<dbReference type="InterPro" id="IPR036291">
    <property type="entry name" value="NAD(P)-bd_dom_sf"/>
</dbReference>
<sequence length="350" mass="37940">MEDLEMNGFWAGRRVLVTGHTGFKGAWLSFWLDQMGAGVSGLALAPDTAPALFDQLGLASKMDHGLVDVRDPNAVRAQVETVQPDIVFHLAAQPLVLRGYAAPVETWDTNVGGTLHLLDALGKAARPVTLVIVTTDKVYENREWDHPYREADRLGGRDPYSASKAATELLAASWRDSFGGDLRIATARAGNVIGGGDWAENRIVPDVIRSLNAGNPVSLRNPEAVRPWQHVLEPLAGYLRLAERLHGDAALARAWNFGPAPGDFRSVQELADAMLSKWPGSWEDVSGGAVPHEAGRLAVASDLARQRLDWAPRWSFAEAVEKTVAWYRAMLGGSDPVALTQDQIAEYGAP</sequence>
<feature type="domain" description="NAD-dependent epimerase/dehydratase" evidence="3">
    <location>
        <begin position="15"/>
        <end position="244"/>
    </location>
</feature>
<dbReference type="Pfam" id="PF01370">
    <property type="entry name" value="Epimerase"/>
    <property type="match status" value="1"/>
</dbReference>
<organism evidence="4 5">
    <name type="scientific">Allgaiera indica</name>
    <dbReference type="NCBI Taxonomy" id="765699"/>
    <lineage>
        <taxon>Bacteria</taxon>
        <taxon>Pseudomonadati</taxon>
        <taxon>Pseudomonadota</taxon>
        <taxon>Alphaproteobacteria</taxon>
        <taxon>Rhodobacterales</taxon>
        <taxon>Paracoccaceae</taxon>
        <taxon>Allgaiera</taxon>
    </lineage>
</organism>
<dbReference type="RefSeq" id="WP_244520983.1">
    <property type="nucleotide sequence ID" value="NZ_BNAB01000005.1"/>
</dbReference>
<evidence type="ECO:0000256" key="2">
    <source>
        <dbReference type="ARBA" id="ARBA00007637"/>
    </source>
</evidence>
<dbReference type="EMBL" id="BNAB01000005">
    <property type="protein sequence ID" value="GHE00948.1"/>
    <property type="molecule type" value="Genomic_DNA"/>
</dbReference>
<evidence type="ECO:0000313" key="4">
    <source>
        <dbReference type="EMBL" id="GHE00948.1"/>
    </source>
</evidence>
<reference evidence="4" key="1">
    <citation type="journal article" date="2014" name="Int. J. Syst. Evol. Microbiol.">
        <title>Complete genome sequence of Corynebacterium casei LMG S-19264T (=DSM 44701T), isolated from a smear-ripened cheese.</title>
        <authorList>
            <consortium name="US DOE Joint Genome Institute (JGI-PGF)"/>
            <person name="Walter F."/>
            <person name="Albersmeier A."/>
            <person name="Kalinowski J."/>
            <person name="Ruckert C."/>
        </authorList>
    </citation>
    <scope>NUCLEOTIDE SEQUENCE</scope>
    <source>
        <strain evidence="4">CGMCC 1.10859</strain>
    </source>
</reference>
<dbReference type="Gene3D" id="3.40.50.720">
    <property type="entry name" value="NAD(P)-binding Rossmann-like Domain"/>
    <property type="match status" value="1"/>
</dbReference>
<evidence type="ECO:0000256" key="1">
    <source>
        <dbReference type="ARBA" id="ARBA00005125"/>
    </source>
</evidence>
<dbReference type="Proteomes" id="UP000634647">
    <property type="component" value="Unassembled WGS sequence"/>
</dbReference>
<proteinExistence type="inferred from homology"/>
<dbReference type="InterPro" id="IPR013445">
    <property type="entry name" value="CDP_4_6_deHydtase"/>
</dbReference>
<comment type="similarity">
    <text evidence="2">Belongs to the NAD(P)-dependent epimerase/dehydratase family.</text>
</comment>
<dbReference type="Gene3D" id="3.90.25.10">
    <property type="entry name" value="UDP-galactose 4-epimerase, domain 1"/>
    <property type="match status" value="1"/>
</dbReference>
<gene>
    <name evidence="4" type="primary">rfbG</name>
    <name evidence="4" type="ORF">GCM10008024_14620</name>
</gene>
<name>A0AAN4UR49_9RHOB</name>
<comment type="caution">
    <text evidence="4">The sequence shown here is derived from an EMBL/GenBank/DDBJ whole genome shotgun (WGS) entry which is preliminary data.</text>
</comment>
<protein>
    <submittedName>
        <fullName evidence="4">CDP-glucose 4,6-dehydratase</fullName>
    </submittedName>
</protein>
<comment type="pathway">
    <text evidence="1">Bacterial outer membrane biogenesis; LPS O-antigen biosynthesis.</text>
</comment>
<dbReference type="AlphaFoldDB" id="A0AAN4UR49"/>
<dbReference type="NCBIfam" id="TIGR02622">
    <property type="entry name" value="CDP_4_6_dhtase"/>
    <property type="match status" value="1"/>
</dbReference>
<dbReference type="InterPro" id="IPR001509">
    <property type="entry name" value="Epimerase_deHydtase"/>
</dbReference>
<evidence type="ECO:0000313" key="5">
    <source>
        <dbReference type="Proteomes" id="UP000634647"/>
    </source>
</evidence>
<evidence type="ECO:0000259" key="3">
    <source>
        <dbReference type="Pfam" id="PF01370"/>
    </source>
</evidence>
<dbReference type="SUPFAM" id="SSF51735">
    <property type="entry name" value="NAD(P)-binding Rossmann-fold domains"/>
    <property type="match status" value="1"/>
</dbReference>
<reference evidence="4" key="2">
    <citation type="submission" date="2023-06" db="EMBL/GenBank/DDBJ databases">
        <authorList>
            <person name="Sun Q."/>
            <person name="Zhou Y."/>
        </authorList>
    </citation>
    <scope>NUCLEOTIDE SEQUENCE</scope>
    <source>
        <strain evidence="4">CGMCC 1.10859</strain>
    </source>
</reference>
<dbReference type="PANTHER" id="PTHR43000">
    <property type="entry name" value="DTDP-D-GLUCOSE 4,6-DEHYDRATASE-RELATED"/>
    <property type="match status" value="1"/>
</dbReference>
<accession>A0AAN4UR49</accession>